<dbReference type="HOGENOM" id="CLU_628630_0_0_1"/>
<dbReference type="VEuPathDB" id="FungiDB:MELLADRAFT_103640"/>
<dbReference type="Proteomes" id="UP000001072">
    <property type="component" value="Unassembled WGS sequence"/>
</dbReference>
<sequence length="466" mass="50639">MQNNIHACRSHGSGSRYTDLESGYEYDVQFPNLHSWGESYTGLTPVDEAPARLDLDTHLTVDAISDLAEAMSNDITTTIDNTDTATPDPVAATLNSPLIVADTVIPEPIAGLAGVVQPGNISLKRRRPEVLDEQVNGMKTAEDHALKRQKINLHSPDACNTNTYQLWGDEALPTEIAITINHNHTQLQDDMHRVATPAAAITSDNTSDNTHLQDDSNRFSTPAAAITSDNTSLHDDINRFFTPAAAIDSDPMAANTKAHAIKPESLSLKRQQAKVFDESSEVPVTPVPKRQKIDPFDGPAILGTPCTPVVDEQPDVPVTPVDNYQNINSSDDLMILETPRTPVFVKQPSGQPNVPMTLVYDHQKNHTSDGSITLGTTSTPVFIEQPIVPVTPVPKRQKIDPFDGPAIRTPCTPVVDEQPDMPVTPVDNYQNTNSSDDLMILETPRTPVFVKQPSGQPNGVPNDTSL</sequence>
<proteinExistence type="predicted"/>
<accession>F4RBZ8</accession>
<gene>
    <name evidence="2" type="ORF">MELLADRAFT_103640</name>
</gene>
<dbReference type="GeneID" id="18922029"/>
<reference evidence="3" key="1">
    <citation type="journal article" date="2011" name="Proc. Natl. Acad. Sci. U.S.A.">
        <title>Obligate biotrophy features unraveled by the genomic analysis of rust fungi.</title>
        <authorList>
            <person name="Duplessis S."/>
            <person name="Cuomo C.A."/>
            <person name="Lin Y.-C."/>
            <person name="Aerts A."/>
            <person name="Tisserant E."/>
            <person name="Veneault-Fourrey C."/>
            <person name="Joly D.L."/>
            <person name="Hacquard S."/>
            <person name="Amselem J."/>
            <person name="Cantarel B.L."/>
            <person name="Chiu R."/>
            <person name="Coutinho P.M."/>
            <person name="Feau N."/>
            <person name="Field M."/>
            <person name="Frey P."/>
            <person name="Gelhaye E."/>
            <person name="Goldberg J."/>
            <person name="Grabherr M.G."/>
            <person name="Kodira C.D."/>
            <person name="Kohler A."/>
            <person name="Kuees U."/>
            <person name="Lindquist E.A."/>
            <person name="Lucas S.M."/>
            <person name="Mago R."/>
            <person name="Mauceli E."/>
            <person name="Morin E."/>
            <person name="Murat C."/>
            <person name="Pangilinan J.L."/>
            <person name="Park R."/>
            <person name="Pearson M."/>
            <person name="Quesneville H."/>
            <person name="Rouhier N."/>
            <person name="Sakthikumar S."/>
            <person name="Salamov A.A."/>
            <person name="Schmutz J."/>
            <person name="Selles B."/>
            <person name="Shapiro H."/>
            <person name="Tanguay P."/>
            <person name="Tuskan G.A."/>
            <person name="Henrissat B."/>
            <person name="Van de Peer Y."/>
            <person name="Rouze P."/>
            <person name="Ellis J.G."/>
            <person name="Dodds P.N."/>
            <person name="Schein J.E."/>
            <person name="Zhong S."/>
            <person name="Hamelin R.C."/>
            <person name="Grigoriev I.V."/>
            <person name="Szabo L.J."/>
            <person name="Martin F."/>
        </authorList>
    </citation>
    <scope>NUCLEOTIDE SEQUENCE [LARGE SCALE GENOMIC DNA]</scope>
    <source>
        <strain evidence="3">98AG31 / pathotype 3-4-7</strain>
    </source>
</reference>
<feature type="region of interest" description="Disordered" evidence="1">
    <location>
        <begin position="277"/>
        <end position="296"/>
    </location>
</feature>
<evidence type="ECO:0000313" key="3">
    <source>
        <dbReference type="Proteomes" id="UP000001072"/>
    </source>
</evidence>
<evidence type="ECO:0000313" key="2">
    <source>
        <dbReference type="EMBL" id="EGG10249.1"/>
    </source>
</evidence>
<dbReference type="EMBL" id="GL883095">
    <property type="protein sequence ID" value="EGG10249.1"/>
    <property type="molecule type" value="Genomic_DNA"/>
</dbReference>
<dbReference type="InParanoid" id="F4RBZ8"/>
<protein>
    <submittedName>
        <fullName evidence="2">Uncharacterized protein</fullName>
    </submittedName>
</protein>
<dbReference type="AlphaFoldDB" id="F4RBZ8"/>
<dbReference type="RefSeq" id="XP_007406550.1">
    <property type="nucleotide sequence ID" value="XM_007406488.1"/>
</dbReference>
<evidence type="ECO:0000256" key="1">
    <source>
        <dbReference type="SAM" id="MobiDB-lite"/>
    </source>
</evidence>
<name>F4RBZ8_MELLP</name>
<dbReference type="KEGG" id="mlr:MELLADRAFT_103640"/>
<keyword evidence="3" id="KW-1185">Reference proteome</keyword>
<organism evidence="3">
    <name type="scientific">Melampsora larici-populina (strain 98AG31 / pathotype 3-4-7)</name>
    <name type="common">Poplar leaf rust fungus</name>
    <dbReference type="NCBI Taxonomy" id="747676"/>
    <lineage>
        <taxon>Eukaryota</taxon>
        <taxon>Fungi</taxon>
        <taxon>Dikarya</taxon>
        <taxon>Basidiomycota</taxon>
        <taxon>Pucciniomycotina</taxon>
        <taxon>Pucciniomycetes</taxon>
        <taxon>Pucciniales</taxon>
        <taxon>Melampsoraceae</taxon>
        <taxon>Melampsora</taxon>
    </lineage>
</organism>